<dbReference type="GO" id="GO:0042602">
    <property type="term" value="F:riboflavin reductase (NADPH) activity"/>
    <property type="evidence" value="ECO:0007669"/>
    <property type="project" value="TreeGrafter"/>
</dbReference>
<dbReference type="PANTHER" id="PTHR30466:SF1">
    <property type="entry name" value="FMN REDUCTASE (NADH) RUTF"/>
    <property type="match status" value="1"/>
</dbReference>
<name>A0AAT9GSK1_9CREN</name>
<dbReference type="EMBL" id="AP031322">
    <property type="protein sequence ID" value="BFH73797.1"/>
    <property type="molecule type" value="Genomic_DNA"/>
</dbReference>
<feature type="domain" description="Flavin reductase like" evidence="3">
    <location>
        <begin position="9"/>
        <end position="152"/>
    </location>
</feature>
<dbReference type="Pfam" id="PF01613">
    <property type="entry name" value="Flavin_Reduct"/>
    <property type="match status" value="1"/>
</dbReference>
<dbReference type="PANTHER" id="PTHR30466">
    <property type="entry name" value="FLAVIN REDUCTASE"/>
    <property type="match status" value="1"/>
</dbReference>
<keyword evidence="2" id="KW-0560">Oxidoreductase</keyword>
<evidence type="ECO:0000256" key="2">
    <source>
        <dbReference type="ARBA" id="ARBA00023002"/>
    </source>
</evidence>
<accession>A0AAT9GSK1</accession>
<dbReference type="InterPro" id="IPR050268">
    <property type="entry name" value="NADH-dep_flavin_reductase"/>
</dbReference>
<dbReference type="SMART" id="SM00903">
    <property type="entry name" value="Flavin_Reduct"/>
    <property type="match status" value="1"/>
</dbReference>
<dbReference type="KEGG" id="sjv:SJAV_17410"/>
<evidence type="ECO:0000313" key="4">
    <source>
        <dbReference type="EMBL" id="BFH73797.1"/>
    </source>
</evidence>
<protein>
    <submittedName>
        <fullName evidence="4">Flavin reductase family protein</fullName>
    </submittedName>
</protein>
<gene>
    <name evidence="4" type="ORF">SJAV_17410</name>
</gene>
<dbReference type="Gene3D" id="2.30.110.10">
    <property type="entry name" value="Electron Transport, Fmn-binding Protein, Chain A"/>
    <property type="match status" value="1"/>
</dbReference>
<evidence type="ECO:0000256" key="1">
    <source>
        <dbReference type="ARBA" id="ARBA00001917"/>
    </source>
</evidence>
<dbReference type="GO" id="GO:0010181">
    <property type="term" value="F:FMN binding"/>
    <property type="evidence" value="ECO:0007669"/>
    <property type="project" value="InterPro"/>
</dbReference>
<dbReference type="InterPro" id="IPR002563">
    <property type="entry name" value="Flavin_Rdtase-like_dom"/>
</dbReference>
<dbReference type="RefSeq" id="WP_369609362.1">
    <property type="nucleotide sequence ID" value="NZ_AP031322.1"/>
</dbReference>
<sequence length="157" mass="18218">MAEVIRSIMRYFPLGVAIITTNWKGEFVGMTVNTFNSLSLNPPLVSFFADRMKGNDIPYRESEYFVVNFIDNEKILDTFANKPVKERFKMVKFREGLGKSPILLDDYAYIEAKLYKVIDVGDHAIIIGEVIDGEKIRNNFEPLIYVNRSYYKIHYSP</sequence>
<reference evidence="4" key="1">
    <citation type="submission" date="2024-03" db="EMBL/GenBank/DDBJ databases">
        <title>Complete genome sequence of Sulfurisphaera javensis strain KD-1.</title>
        <authorList>
            <person name="Sakai H."/>
            <person name="Nur N."/>
            <person name="Suwanto A."/>
            <person name="Kurosawa N."/>
        </authorList>
    </citation>
    <scope>NUCLEOTIDE SEQUENCE</scope>
    <source>
        <strain evidence="4">KD-1</strain>
    </source>
</reference>
<comment type="cofactor">
    <cofactor evidence="1">
        <name>FMN</name>
        <dbReference type="ChEBI" id="CHEBI:58210"/>
    </cofactor>
</comment>
<dbReference type="SUPFAM" id="SSF50475">
    <property type="entry name" value="FMN-binding split barrel"/>
    <property type="match status" value="1"/>
</dbReference>
<dbReference type="AlphaFoldDB" id="A0AAT9GSK1"/>
<dbReference type="InterPro" id="IPR012349">
    <property type="entry name" value="Split_barrel_FMN-bd"/>
</dbReference>
<organism evidence="4">
    <name type="scientific">Sulfurisphaera javensis</name>
    <dbReference type="NCBI Taxonomy" id="2049879"/>
    <lineage>
        <taxon>Archaea</taxon>
        <taxon>Thermoproteota</taxon>
        <taxon>Thermoprotei</taxon>
        <taxon>Sulfolobales</taxon>
        <taxon>Sulfolobaceae</taxon>
        <taxon>Sulfurisphaera</taxon>
    </lineage>
</organism>
<dbReference type="GeneID" id="92354695"/>
<evidence type="ECO:0000259" key="3">
    <source>
        <dbReference type="SMART" id="SM00903"/>
    </source>
</evidence>
<proteinExistence type="predicted"/>